<evidence type="ECO:0000313" key="8">
    <source>
        <dbReference type="EMBL" id="EWM30408.1"/>
    </source>
</evidence>
<evidence type="ECO:0000259" key="7">
    <source>
        <dbReference type="PROSITE" id="PS51503"/>
    </source>
</evidence>
<keyword evidence="2 6" id="KW-0812">Transmembrane</keyword>
<feature type="transmembrane region" description="Helical" evidence="6">
    <location>
        <begin position="18"/>
        <end position="37"/>
    </location>
</feature>
<sequence length="144" mass="16291">MPQTFWSRLWDKTKKDPLIPIGCTATLGCLGAGLYAFKSGEVRDARPGNQFKAGFELLWLVKRQRSGCAPDRSRQTHSSFPAGKTIWRPRCTRIHIVLIPTQKHLSQRMMRARVLAQGFTIVVLMAGSFYNMNIKSSGEPARER</sequence>
<protein>
    <submittedName>
        <fullName evidence="8">Hypoxia induced protein, domain protein</fullName>
    </submittedName>
</protein>
<evidence type="ECO:0000256" key="2">
    <source>
        <dbReference type="ARBA" id="ARBA00022692"/>
    </source>
</evidence>
<dbReference type="InterPro" id="IPR007667">
    <property type="entry name" value="Hypoxia_induced_domain"/>
</dbReference>
<keyword evidence="4" id="KW-0496">Mitochondrion</keyword>
<evidence type="ECO:0000256" key="1">
    <source>
        <dbReference type="ARBA" id="ARBA00004325"/>
    </source>
</evidence>
<name>W7U3P4_9STRA</name>
<evidence type="ECO:0000313" key="9">
    <source>
        <dbReference type="Proteomes" id="UP000019335"/>
    </source>
</evidence>
<keyword evidence="9" id="KW-1185">Reference proteome</keyword>
<evidence type="ECO:0000256" key="4">
    <source>
        <dbReference type="ARBA" id="ARBA00023128"/>
    </source>
</evidence>
<comment type="subcellular location">
    <subcellularLocation>
        <location evidence="1">Mitochondrion membrane</location>
    </subcellularLocation>
</comment>
<feature type="domain" description="HIG1" evidence="7">
    <location>
        <begin position="1"/>
        <end position="142"/>
    </location>
</feature>
<dbReference type="Pfam" id="PF04588">
    <property type="entry name" value="HIG_1_N"/>
    <property type="match status" value="2"/>
</dbReference>
<dbReference type="GO" id="GO:0097250">
    <property type="term" value="P:mitochondrial respirasome assembly"/>
    <property type="evidence" value="ECO:0007669"/>
    <property type="project" value="TreeGrafter"/>
</dbReference>
<accession>W7U3P4</accession>
<reference evidence="8 9" key="1">
    <citation type="journal article" date="2014" name="Mol. Plant">
        <title>Chromosome Scale Genome Assembly and Transcriptome Profiling of Nannochloropsis gaditana in Nitrogen Depletion.</title>
        <authorList>
            <person name="Corteggiani Carpinelli E."/>
            <person name="Telatin A."/>
            <person name="Vitulo N."/>
            <person name="Forcato C."/>
            <person name="D'Angelo M."/>
            <person name="Schiavon R."/>
            <person name="Vezzi A."/>
            <person name="Giacometti G.M."/>
            <person name="Morosinotto T."/>
            <person name="Valle G."/>
        </authorList>
    </citation>
    <scope>NUCLEOTIDE SEQUENCE [LARGE SCALE GENOMIC DNA]</scope>
    <source>
        <strain evidence="8 9">B-31</strain>
    </source>
</reference>
<dbReference type="PANTHER" id="PTHR12297">
    <property type="entry name" value="HYPOXIA-INDUCBILE GENE 1 HIG1 -RELATED"/>
    <property type="match status" value="1"/>
</dbReference>
<keyword evidence="3 6" id="KW-1133">Transmembrane helix</keyword>
<dbReference type="GO" id="GO:0031966">
    <property type="term" value="C:mitochondrial membrane"/>
    <property type="evidence" value="ECO:0007669"/>
    <property type="project" value="UniProtKB-SubCell"/>
</dbReference>
<feature type="transmembrane region" description="Helical" evidence="6">
    <location>
        <begin position="112"/>
        <end position="130"/>
    </location>
</feature>
<organism evidence="8 9">
    <name type="scientific">Nannochloropsis gaditana</name>
    <dbReference type="NCBI Taxonomy" id="72520"/>
    <lineage>
        <taxon>Eukaryota</taxon>
        <taxon>Sar</taxon>
        <taxon>Stramenopiles</taxon>
        <taxon>Ochrophyta</taxon>
        <taxon>Eustigmatophyceae</taxon>
        <taxon>Eustigmatales</taxon>
        <taxon>Monodopsidaceae</taxon>
        <taxon>Nannochloropsis</taxon>
    </lineage>
</organism>
<dbReference type="Gene3D" id="6.10.140.1320">
    <property type="match status" value="1"/>
</dbReference>
<gene>
    <name evidence="8" type="ORF">Naga_100026g20</name>
</gene>
<dbReference type="PANTHER" id="PTHR12297:SF3">
    <property type="entry name" value="HIG1 DOMAIN FAMILY MEMBER 1A"/>
    <property type="match status" value="1"/>
</dbReference>
<keyword evidence="5 6" id="KW-0472">Membrane</keyword>
<comment type="caution">
    <text evidence="8">The sequence shown here is derived from an EMBL/GenBank/DDBJ whole genome shotgun (WGS) entry which is preliminary data.</text>
</comment>
<dbReference type="AlphaFoldDB" id="W7U3P4"/>
<proteinExistence type="predicted"/>
<dbReference type="OrthoDB" id="6604018at2759"/>
<evidence type="ECO:0000256" key="5">
    <source>
        <dbReference type="ARBA" id="ARBA00023136"/>
    </source>
</evidence>
<dbReference type="Proteomes" id="UP000019335">
    <property type="component" value="Chromosome 1"/>
</dbReference>
<dbReference type="InterPro" id="IPR050355">
    <property type="entry name" value="RCF1"/>
</dbReference>
<dbReference type="PROSITE" id="PS51503">
    <property type="entry name" value="HIG1"/>
    <property type="match status" value="1"/>
</dbReference>
<evidence type="ECO:0000256" key="3">
    <source>
        <dbReference type="ARBA" id="ARBA00022989"/>
    </source>
</evidence>
<dbReference type="EMBL" id="AZIL01000037">
    <property type="protein sequence ID" value="EWM30408.1"/>
    <property type="molecule type" value="Genomic_DNA"/>
</dbReference>
<evidence type="ECO:0000256" key="6">
    <source>
        <dbReference type="SAM" id="Phobius"/>
    </source>
</evidence>